<dbReference type="RefSeq" id="WP_371150146.1">
    <property type="nucleotide sequence ID" value="NZ_JBFSOO010000003.1"/>
</dbReference>
<evidence type="ECO:0000313" key="1">
    <source>
        <dbReference type="EMBL" id="MEZ6852979.1"/>
    </source>
</evidence>
<dbReference type="Proteomes" id="UP001568358">
    <property type="component" value="Unassembled WGS sequence"/>
</dbReference>
<dbReference type="EMBL" id="JBFSOO010000003">
    <property type="protein sequence ID" value="MEZ6852979.1"/>
    <property type="molecule type" value="Genomic_DNA"/>
</dbReference>
<keyword evidence="2" id="KW-1185">Reference proteome</keyword>
<protein>
    <submittedName>
        <fullName evidence="1">Uncharacterized protein</fullName>
    </submittedName>
</protein>
<accession>A0ABV4JQE8</accession>
<evidence type="ECO:0000313" key="2">
    <source>
        <dbReference type="Proteomes" id="UP001568358"/>
    </source>
</evidence>
<organism evidence="1 2">
    <name type="scientific">Halodesulfovibrio aestuarii</name>
    <dbReference type="NCBI Taxonomy" id="126333"/>
    <lineage>
        <taxon>Bacteria</taxon>
        <taxon>Pseudomonadati</taxon>
        <taxon>Thermodesulfobacteriota</taxon>
        <taxon>Desulfovibrionia</taxon>
        <taxon>Desulfovibrionales</taxon>
        <taxon>Desulfovibrionaceae</taxon>
        <taxon>Halodesulfovibrio</taxon>
    </lineage>
</organism>
<comment type="caution">
    <text evidence="1">The sequence shown here is derived from an EMBL/GenBank/DDBJ whole genome shotgun (WGS) entry which is preliminary data.</text>
</comment>
<proteinExistence type="predicted"/>
<gene>
    <name evidence="1" type="ORF">AB2Z07_05425</name>
</gene>
<sequence>MAEKLTADWTLELNVTCPHCKEDVDLLTECDFWEDRPNDFSILFLKNQEVYCPECGEQFTCDFDH</sequence>
<name>A0ABV4JQE8_9BACT</name>
<reference evidence="1 2" key="1">
    <citation type="submission" date="2024-07" db="EMBL/GenBank/DDBJ databases">
        <title>Active virus-host system and metabolic interactions in a Lokiarchaeon culture.</title>
        <authorList>
            <person name="Ponce Toledo R.I."/>
            <person name="Rodrigues Oliveira T."/>
            <person name="Schleper C."/>
        </authorList>
    </citation>
    <scope>NUCLEOTIDE SEQUENCE [LARGE SCALE GENOMIC DNA]</scope>
    <source>
        <strain evidence="1 2">B35</strain>
    </source>
</reference>